<accession>A0A5P8FQJ8</accession>
<protein>
    <recommendedName>
        <fullName evidence="1">Type II CBASS E2 protein domain-containing protein</fullName>
    </recommendedName>
</protein>
<dbReference type="RefSeq" id="WP_123093695.1">
    <property type="nucleotide sequence ID" value="NZ_CP044548.2"/>
</dbReference>
<name>A0A5P8FQJ8_9MICO</name>
<dbReference type="InterPro" id="IPR058588">
    <property type="entry name" value="E2-CBASS"/>
</dbReference>
<dbReference type="Pfam" id="PF26395">
    <property type="entry name" value="E2-CBASS"/>
    <property type="match status" value="1"/>
</dbReference>
<reference evidence="2 3" key="1">
    <citation type="submission" date="2019-09" db="EMBL/GenBank/DDBJ databases">
        <title>Complete Genome Sequence of Janibacter melonis M714 with both human health impact and industrial applications.</title>
        <authorList>
            <person name="Jin M."/>
            <person name="Zhao Q.R."/>
        </authorList>
    </citation>
    <scope>NUCLEOTIDE SEQUENCE [LARGE SCALE GENOMIC DNA]</scope>
    <source>
        <strain evidence="2 3">M714</strain>
    </source>
</reference>
<sequence length="206" mass="22520">MTIAALLGHFKIHVPRYVTMDGQIVFNGVSASGDGSYTHTDHGAVTPVANHTFHGGEEEPDDGPDAPTHWWDDSDELARHIEAMAKCFPKFVFIPASEKLAPCWIGEIDTGRGKFEVGVVLRRDRGLPSVKVIGGPRLGVSAGRSWIPSPHLYLNGNLCVADRADWEPDGHTAATATAWAAHWLAAYTEWRMTRRWPVEGVRSSAA</sequence>
<dbReference type="EMBL" id="CP044548">
    <property type="protein sequence ID" value="QFQ31032.2"/>
    <property type="molecule type" value="Genomic_DNA"/>
</dbReference>
<organism evidence="2 3">
    <name type="scientific">Janibacter melonis</name>
    <dbReference type="NCBI Taxonomy" id="262209"/>
    <lineage>
        <taxon>Bacteria</taxon>
        <taxon>Bacillati</taxon>
        <taxon>Actinomycetota</taxon>
        <taxon>Actinomycetes</taxon>
        <taxon>Micrococcales</taxon>
        <taxon>Intrasporangiaceae</taxon>
        <taxon>Janibacter</taxon>
    </lineage>
</organism>
<gene>
    <name evidence="2" type="ORF">EEW87_012990</name>
</gene>
<dbReference type="GeneID" id="59162094"/>
<proteinExistence type="predicted"/>
<dbReference type="KEGG" id="jme:EEW87_012990"/>
<evidence type="ECO:0000259" key="1">
    <source>
        <dbReference type="Pfam" id="PF26395"/>
    </source>
</evidence>
<feature type="domain" description="Type II CBASS E2 protein" evidence="1">
    <location>
        <begin position="81"/>
        <end position="201"/>
    </location>
</feature>
<dbReference type="AlphaFoldDB" id="A0A5P8FQJ8"/>
<evidence type="ECO:0000313" key="2">
    <source>
        <dbReference type="EMBL" id="QFQ31032.2"/>
    </source>
</evidence>
<evidence type="ECO:0000313" key="3">
    <source>
        <dbReference type="Proteomes" id="UP000271708"/>
    </source>
</evidence>
<dbReference type="Proteomes" id="UP000271708">
    <property type="component" value="Chromosome"/>
</dbReference>